<comment type="caution">
    <text evidence="1">The sequence shown here is derived from an EMBL/GenBank/DDBJ whole genome shotgun (WGS) entry which is preliminary data.</text>
</comment>
<proteinExistence type="predicted"/>
<sequence>MERTDLATVGVSDSRGASIFLGERDTEWENLEIGGEEGLTEVYWNRRMLLTLPEPMDSDEFRQFVEEAGHIRNILDKCLPGIDVIDGGEDAQ</sequence>
<evidence type="ECO:0000313" key="2">
    <source>
        <dbReference type="Proteomes" id="UP000011612"/>
    </source>
</evidence>
<protein>
    <submittedName>
        <fullName evidence="1">Uncharacterized protein</fullName>
    </submittedName>
</protein>
<reference evidence="1 2" key="1">
    <citation type="journal article" date="2014" name="PLoS Genet.">
        <title>Phylogenetically driven sequencing of extremely halophilic archaea reveals strategies for static and dynamic osmo-response.</title>
        <authorList>
            <person name="Becker E.A."/>
            <person name="Seitzer P.M."/>
            <person name="Tritt A."/>
            <person name="Larsen D."/>
            <person name="Krusor M."/>
            <person name="Yao A.I."/>
            <person name="Wu D."/>
            <person name="Madern D."/>
            <person name="Eisen J.A."/>
            <person name="Darling A.E."/>
            <person name="Facciotti M.T."/>
        </authorList>
    </citation>
    <scope>NUCLEOTIDE SEQUENCE [LARGE SCALE GENOMIC DNA]</scope>
    <source>
        <strain evidence="1 2">ATCC BAA-1513</strain>
    </source>
</reference>
<dbReference type="EMBL" id="AOLK01000020">
    <property type="protein sequence ID" value="ELZ84433.1"/>
    <property type="molecule type" value="Genomic_DNA"/>
</dbReference>
<dbReference type="Proteomes" id="UP000011612">
    <property type="component" value="Unassembled WGS sequence"/>
</dbReference>
<dbReference type="OrthoDB" id="375390at2157"/>
<dbReference type="RefSeq" id="WP_008324993.1">
    <property type="nucleotide sequence ID" value="NZ_AOLK01000020.1"/>
</dbReference>
<dbReference type="PATRIC" id="fig|1230453.4.peg.2538"/>
<keyword evidence="2" id="KW-1185">Reference proteome</keyword>
<organism evidence="1 2">
    <name type="scientific">Haloferax elongans ATCC BAA-1513</name>
    <dbReference type="NCBI Taxonomy" id="1230453"/>
    <lineage>
        <taxon>Archaea</taxon>
        <taxon>Methanobacteriati</taxon>
        <taxon>Methanobacteriota</taxon>
        <taxon>Stenosarchaea group</taxon>
        <taxon>Halobacteria</taxon>
        <taxon>Halobacteriales</taxon>
        <taxon>Haloferacaceae</taxon>
        <taxon>Haloferax</taxon>
    </lineage>
</organism>
<evidence type="ECO:0000313" key="1">
    <source>
        <dbReference type="EMBL" id="ELZ84433.1"/>
    </source>
</evidence>
<accession>M0HKW6</accession>
<gene>
    <name evidence="1" type="ORF">C453_12841</name>
</gene>
<name>M0HKW6_HALEO</name>
<dbReference type="AlphaFoldDB" id="M0HKW6"/>
<dbReference type="STRING" id="1230453.C453_12841"/>